<dbReference type="PANTHER" id="PTHR12307:SF40">
    <property type="entry name" value="PROTEIN PHOSPHATASE 1 REGULATORY SUBUNIT 3F"/>
    <property type="match status" value="1"/>
</dbReference>
<dbReference type="Proteomes" id="UP000250572">
    <property type="component" value="Unassembled WGS sequence"/>
</dbReference>
<comment type="caution">
    <text evidence="3">The sequence shown here is derived from an EMBL/GenBank/DDBJ whole genome shotgun (WGS) entry which is preliminary data.</text>
</comment>
<feature type="domain" description="CBM21" evidence="2">
    <location>
        <begin position="156"/>
        <end position="265"/>
    </location>
</feature>
<dbReference type="STRING" id="33528.ENSGAFP00000011692"/>
<evidence type="ECO:0000259" key="2">
    <source>
        <dbReference type="PROSITE" id="PS51159"/>
    </source>
</evidence>
<dbReference type="GO" id="GO:2001069">
    <property type="term" value="F:glycogen binding"/>
    <property type="evidence" value="ECO:0007669"/>
    <property type="project" value="TreeGrafter"/>
</dbReference>
<accession>A0A315W6J0</accession>
<feature type="region of interest" description="Disordered" evidence="1">
    <location>
        <begin position="21"/>
        <end position="55"/>
    </location>
</feature>
<dbReference type="PROSITE" id="PS51159">
    <property type="entry name" value="CBM21"/>
    <property type="match status" value="1"/>
</dbReference>
<feature type="compositionally biased region" description="Basic and acidic residues" evidence="1">
    <location>
        <begin position="29"/>
        <end position="39"/>
    </location>
</feature>
<dbReference type="PANTHER" id="PTHR12307">
    <property type="entry name" value="PROTEIN PHOSPHATASE 1 REGULATORY SUBUNIT"/>
    <property type="match status" value="1"/>
</dbReference>
<name>A0A315W6J0_GAMAF</name>
<dbReference type="InterPro" id="IPR050782">
    <property type="entry name" value="PP1_regulatory_subunit_3"/>
</dbReference>
<dbReference type="Pfam" id="PF03370">
    <property type="entry name" value="CBM_21"/>
    <property type="match status" value="1"/>
</dbReference>
<dbReference type="InterPro" id="IPR005036">
    <property type="entry name" value="CBM21_dom"/>
</dbReference>
<dbReference type="InterPro" id="IPR038175">
    <property type="entry name" value="CBM21_dom_sf"/>
</dbReference>
<keyword evidence="4" id="KW-1185">Reference proteome</keyword>
<sequence length="538" mass="59852">MHSSADMSFLTIPSQEGLFKTIKTSKSAGEAEGRSRTDAAVENDDEEDEDDDDTEDVRLMLRCSPVPRKRGASIFDETAEYMRIHQALSAGKRVSFADTTGGDLVDVREFAAFDSDEEDTSHWQEEEAKYRKAVREPIYRVHPEFQVPSGGVLLQVVRSNKVEVERISPVEDEPLAFSGVIRVLNISFHKAVYIRSTMDNWDTYFDHPAEYVFGSNVDDTDQFSFKLSFAPPYTTHGSRIEFVVRYETSVGDYWANNFSRNYAVTLHLSYEDDPAQTSTNMAQKRSILKSPKIYSLTSEEGLEKGEEEPESLIAELVRPTAVCPVIIHPEIDVEKPGHQSGPSATSQYRPLRTGATLSTLSASSELDLQANSAFALKPDNSQPSHSLHRVHEKETPEQSVHSRPAASPSPPRPSSQEPEQRSDESQTDRVETLPRFGPLSAAGDKRLAAECVSYPSLMEESPAQFSQLQKKLLETPTKSAEHQAAETCASANAGPQSASFDDPLALMSEEEDYSIDLKPCILFLGVSLSLVWWKLFGR</sequence>
<dbReference type="GO" id="GO:0005979">
    <property type="term" value="P:regulation of glycogen biosynthetic process"/>
    <property type="evidence" value="ECO:0007669"/>
    <property type="project" value="TreeGrafter"/>
</dbReference>
<gene>
    <name evidence="3" type="ORF">CCH79_00006580</name>
</gene>
<dbReference type="Gene3D" id="2.60.40.2440">
    <property type="entry name" value="Carbohydrate binding type-21 domain"/>
    <property type="match status" value="1"/>
</dbReference>
<dbReference type="EMBL" id="NHOQ01000244">
    <property type="protein sequence ID" value="PWA31639.1"/>
    <property type="molecule type" value="Genomic_DNA"/>
</dbReference>
<feature type="compositionally biased region" description="Basic and acidic residues" evidence="1">
    <location>
        <begin position="418"/>
        <end position="430"/>
    </location>
</feature>
<feature type="region of interest" description="Disordered" evidence="1">
    <location>
        <begin position="376"/>
        <end position="430"/>
    </location>
</feature>
<proteinExistence type="predicted"/>
<feature type="compositionally biased region" description="Acidic residues" evidence="1">
    <location>
        <begin position="41"/>
        <end position="55"/>
    </location>
</feature>
<dbReference type="AlphaFoldDB" id="A0A315W6J0"/>
<evidence type="ECO:0000313" key="3">
    <source>
        <dbReference type="EMBL" id="PWA31639.1"/>
    </source>
</evidence>
<reference evidence="3 4" key="1">
    <citation type="journal article" date="2018" name="G3 (Bethesda)">
        <title>A High-Quality Reference Genome for the Invasive Mosquitofish Gambusia affinis Using a Chicago Library.</title>
        <authorList>
            <person name="Hoffberg S.L."/>
            <person name="Troendle N.J."/>
            <person name="Glenn T.C."/>
            <person name="Mahmud O."/>
            <person name="Louha S."/>
            <person name="Chalopin D."/>
            <person name="Bennetzen J.L."/>
            <person name="Mauricio R."/>
        </authorList>
    </citation>
    <scope>NUCLEOTIDE SEQUENCE [LARGE SCALE GENOMIC DNA]</scope>
    <source>
        <strain evidence="3">NE01/NJP1002.9</strain>
        <tissue evidence="3">Muscle</tissue>
    </source>
</reference>
<evidence type="ECO:0000256" key="1">
    <source>
        <dbReference type="SAM" id="MobiDB-lite"/>
    </source>
</evidence>
<protein>
    <recommendedName>
        <fullName evidence="2">CBM21 domain-containing protein</fullName>
    </recommendedName>
</protein>
<dbReference type="GO" id="GO:0000164">
    <property type="term" value="C:protein phosphatase type 1 complex"/>
    <property type="evidence" value="ECO:0007669"/>
    <property type="project" value="TreeGrafter"/>
</dbReference>
<organism evidence="3 4">
    <name type="scientific">Gambusia affinis</name>
    <name type="common">Western mosquitofish</name>
    <name type="synonym">Heterandria affinis</name>
    <dbReference type="NCBI Taxonomy" id="33528"/>
    <lineage>
        <taxon>Eukaryota</taxon>
        <taxon>Metazoa</taxon>
        <taxon>Chordata</taxon>
        <taxon>Craniata</taxon>
        <taxon>Vertebrata</taxon>
        <taxon>Euteleostomi</taxon>
        <taxon>Actinopterygii</taxon>
        <taxon>Neopterygii</taxon>
        <taxon>Teleostei</taxon>
        <taxon>Neoteleostei</taxon>
        <taxon>Acanthomorphata</taxon>
        <taxon>Ovalentaria</taxon>
        <taxon>Atherinomorphae</taxon>
        <taxon>Cyprinodontiformes</taxon>
        <taxon>Poeciliidae</taxon>
        <taxon>Poeciliinae</taxon>
        <taxon>Gambusia</taxon>
    </lineage>
</organism>
<dbReference type="GO" id="GO:0008157">
    <property type="term" value="F:protein phosphatase 1 binding"/>
    <property type="evidence" value="ECO:0007669"/>
    <property type="project" value="TreeGrafter"/>
</dbReference>
<evidence type="ECO:0000313" key="4">
    <source>
        <dbReference type="Proteomes" id="UP000250572"/>
    </source>
</evidence>